<feature type="region of interest" description="Disordered" evidence="1">
    <location>
        <begin position="1"/>
        <end position="112"/>
    </location>
</feature>
<dbReference type="InterPro" id="IPR007062">
    <property type="entry name" value="PPI-2"/>
</dbReference>
<dbReference type="OrthoDB" id="551302at2759"/>
<feature type="region of interest" description="Disordered" evidence="1">
    <location>
        <begin position="126"/>
        <end position="158"/>
    </location>
</feature>
<feature type="compositionally biased region" description="Basic and acidic residues" evidence="1">
    <location>
        <begin position="126"/>
        <end position="138"/>
    </location>
</feature>
<dbReference type="EMBL" id="PDNA01000009">
    <property type="protein sequence ID" value="PGH27178.1"/>
    <property type="molecule type" value="Genomic_DNA"/>
</dbReference>
<sequence length="314" mass="34099">MRENAPTKLQSSDEVSNQRPKGILKNSYSGSSISLERSPTSPIHTIPSAQQSPLDNKELTLQNTLQNAGRRHSSARRHSSVSNANGGGSVRSRSGSAGGGGSGDGDDGDGSLRLKWDEANLYLTEQDRTSTMKIDEPKTPYAPHYNMDDDEDEDDDVEMGGIDAEDLAVDELDMYKAHKQAKKKYRVLEEDIPGLDLGEPEEPVMEESVGGGSRITGARSGSVGSEGRPEKHVVVGEGGDGGSGSVTDEDMEKHHMFEEKRKKHYEMSGIKNLLGHPETLDEADEDDDDERQNQSSGQPPPMPKLPGQFSKPKQ</sequence>
<feature type="compositionally biased region" description="Basic and acidic residues" evidence="1">
    <location>
        <begin position="251"/>
        <end position="260"/>
    </location>
</feature>
<dbReference type="GO" id="GO:0009966">
    <property type="term" value="P:regulation of signal transduction"/>
    <property type="evidence" value="ECO:0007669"/>
    <property type="project" value="InterPro"/>
</dbReference>
<accession>A0A2B7Z221</accession>
<dbReference type="PANTHER" id="PTHR12398:SF20">
    <property type="entry name" value="PROTEIN PHOSPHATASE 1 REGULATORY INHIBITOR SUBUNIT 2"/>
    <property type="match status" value="1"/>
</dbReference>
<gene>
    <name evidence="2" type="ORF">AJ80_01135</name>
</gene>
<feature type="compositionally biased region" description="Acidic residues" evidence="1">
    <location>
        <begin position="280"/>
        <end position="290"/>
    </location>
</feature>
<organism evidence="2 3">
    <name type="scientific">Polytolypa hystricis (strain UAMH7299)</name>
    <dbReference type="NCBI Taxonomy" id="1447883"/>
    <lineage>
        <taxon>Eukaryota</taxon>
        <taxon>Fungi</taxon>
        <taxon>Dikarya</taxon>
        <taxon>Ascomycota</taxon>
        <taxon>Pezizomycotina</taxon>
        <taxon>Eurotiomycetes</taxon>
        <taxon>Eurotiomycetidae</taxon>
        <taxon>Onygenales</taxon>
        <taxon>Onygenales incertae sedis</taxon>
        <taxon>Polytolypa</taxon>
    </lineage>
</organism>
<feature type="compositionally biased region" description="Basic residues" evidence="1">
    <location>
        <begin position="69"/>
        <end position="79"/>
    </location>
</feature>
<name>A0A2B7Z221_POLH7</name>
<reference evidence="2 3" key="1">
    <citation type="submission" date="2017-10" db="EMBL/GenBank/DDBJ databases">
        <title>Comparative genomics in systemic dimorphic fungi from Ajellomycetaceae.</title>
        <authorList>
            <person name="Munoz J.F."/>
            <person name="Mcewen J.G."/>
            <person name="Clay O.K."/>
            <person name="Cuomo C.A."/>
        </authorList>
    </citation>
    <scope>NUCLEOTIDE SEQUENCE [LARGE SCALE GENOMIC DNA]</scope>
    <source>
        <strain evidence="2 3">UAMH7299</strain>
    </source>
</reference>
<keyword evidence="3" id="KW-1185">Reference proteome</keyword>
<feature type="compositionally biased region" description="Low complexity" evidence="1">
    <location>
        <begin position="80"/>
        <end position="95"/>
    </location>
</feature>
<comment type="caution">
    <text evidence="2">The sequence shown here is derived from an EMBL/GenBank/DDBJ whole genome shotgun (WGS) entry which is preliminary data.</text>
</comment>
<feature type="region of interest" description="Disordered" evidence="1">
    <location>
        <begin position="194"/>
        <end position="314"/>
    </location>
</feature>
<evidence type="ECO:0000256" key="1">
    <source>
        <dbReference type="SAM" id="MobiDB-lite"/>
    </source>
</evidence>
<dbReference type="Pfam" id="PF04979">
    <property type="entry name" value="IPP-2"/>
    <property type="match status" value="1"/>
</dbReference>
<proteinExistence type="predicted"/>
<dbReference type="Gene3D" id="6.10.250.1050">
    <property type="match status" value="1"/>
</dbReference>
<dbReference type="AlphaFoldDB" id="A0A2B7Z221"/>
<dbReference type="GO" id="GO:0004864">
    <property type="term" value="F:protein phosphatase inhibitor activity"/>
    <property type="evidence" value="ECO:0007669"/>
    <property type="project" value="InterPro"/>
</dbReference>
<dbReference type="Proteomes" id="UP000224634">
    <property type="component" value="Unassembled WGS sequence"/>
</dbReference>
<feature type="compositionally biased region" description="Acidic residues" evidence="1">
    <location>
        <begin position="194"/>
        <end position="205"/>
    </location>
</feature>
<feature type="compositionally biased region" description="Polar residues" evidence="1">
    <location>
        <begin position="7"/>
        <end position="19"/>
    </location>
</feature>
<evidence type="ECO:0000313" key="2">
    <source>
        <dbReference type="EMBL" id="PGH27178.1"/>
    </source>
</evidence>
<feature type="compositionally biased region" description="Acidic residues" evidence="1">
    <location>
        <begin position="148"/>
        <end position="158"/>
    </location>
</feature>
<evidence type="ECO:0008006" key="4">
    <source>
        <dbReference type="Google" id="ProtNLM"/>
    </source>
</evidence>
<protein>
    <recommendedName>
        <fullName evidence="4">Glc8 protein</fullName>
    </recommendedName>
</protein>
<dbReference type="PANTHER" id="PTHR12398">
    <property type="entry name" value="PROTEIN PHOSPHATASE INHIBITOR"/>
    <property type="match status" value="1"/>
</dbReference>
<feature type="compositionally biased region" description="Polar residues" evidence="1">
    <location>
        <begin position="26"/>
        <end position="67"/>
    </location>
</feature>
<dbReference type="STRING" id="1447883.A0A2B7Z221"/>
<evidence type="ECO:0000313" key="3">
    <source>
        <dbReference type="Proteomes" id="UP000224634"/>
    </source>
</evidence>